<dbReference type="AlphaFoldDB" id="A0AAV4X8L8"/>
<dbReference type="Proteomes" id="UP001054945">
    <property type="component" value="Unassembled WGS sequence"/>
</dbReference>
<feature type="compositionally biased region" description="Basic residues" evidence="1">
    <location>
        <begin position="177"/>
        <end position="197"/>
    </location>
</feature>
<comment type="caution">
    <text evidence="2">The sequence shown here is derived from an EMBL/GenBank/DDBJ whole genome shotgun (WGS) entry which is preliminary data.</text>
</comment>
<name>A0AAV4X8L8_CAEEX</name>
<reference evidence="2 3" key="1">
    <citation type="submission" date="2021-06" db="EMBL/GenBank/DDBJ databases">
        <title>Caerostris extrusa draft genome.</title>
        <authorList>
            <person name="Kono N."/>
            <person name="Arakawa K."/>
        </authorList>
    </citation>
    <scope>NUCLEOTIDE SEQUENCE [LARGE SCALE GENOMIC DNA]</scope>
</reference>
<keyword evidence="3" id="KW-1185">Reference proteome</keyword>
<feature type="compositionally biased region" description="Basic and acidic residues" evidence="1">
    <location>
        <begin position="1"/>
        <end position="11"/>
    </location>
</feature>
<evidence type="ECO:0000313" key="3">
    <source>
        <dbReference type="Proteomes" id="UP001054945"/>
    </source>
</evidence>
<gene>
    <name evidence="2" type="primary">AVEN_17274_1</name>
    <name evidence="2" type="ORF">CEXT_6561</name>
</gene>
<feature type="compositionally biased region" description="Polar residues" evidence="1">
    <location>
        <begin position="36"/>
        <end position="53"/>
    </location>
</feature>
<feature type="region of interest" description="Disordered" evidence="1">
    <location>
        <begin position="1"/>
        <end position="200"/>
    </location>
</feature>
<sequence>MSGNIHDKPSYRDATLNGKRLKFKSKRSKSAKERPTSFSPNGSLPKSATTISSRHLYPSKFSSLSDKSSSVFSYGDEDINKSLSRRPTTAHVRRKAYKTRLELKLTSTSEARTTYESSKSAKRRPRTGIVKRNKSPAKLAGSEDWLNSNTGKLDKERTSETLDDDDDETVCGTVSHQSHKNSKPRPKTAVGSRKKSPTKLTASEIRLESFACELEKIIHLRDILESDDSSNGTSAVSLSSSMEDVSEDDDRKPVRKTKSDRNLRLAMSKKISAEKLKPVSWVGPKITAALEEDKMFLESILKNKGRLQVVPLPSRLIRVLQTTNRWIASATLSASLLIGAKKLSDVYQLYFRAGLSRTPVEMCGS</sequence>
<feature type="compositionally biased region" description="Basic residues" evidence="1">
    <location>
        <begin position="19"/>
        <end position="29"/>
    </location>
</feature>
<evidence type="ECO:0000256" key="1">
    <source>
        <dbReference type="SAM" id="MobiDB-lite"/>
    </source>
</evidence>
<feature type="compositionally biased region" description="Basic residues" evidence="1">
    <location>
        <begin position="120"/>
        <end position="135"/>
    </location>
</feature>
<feature type="compositionally biased region" description="Polar residues" evidence="1">
    <location>
        <begin position="105"/>
        <end position="118"/>
    </location>
</feature>
<proteinExistence type="predicted"/>
<protein>
    <submittedName>
        <fullName evidence="2">Uncharacterized protein</fullName>
    </submittedName>
</protein>
<feature type="compositionally biased region" description="Low complexity" evidence="1">
    <location>
        <begin position="59"/>
        <end position="73"/>
    </location>
</feature>
<feature type="compositionally biased region" description="Basic and acidic residues" evidence="1">
    <location>
        <begin position="249"/>
        <end position="259"/>
    </location>
</feature>
<accession>A0AAV4X8L8</accession>
<feature type="compositionally biased region" description="Low complexity" evidence="1">
    <location>
        <begin position="234"/>
        <end position="243"/>
    </location>
</feature>
<dbReference type="EMBL" id="BPLR01017292">
    <property type="protein sequence ID" value="GIY90109.1"/>
    <property type="molecule type" value="Genomic_DNA"/>
</dbReference>
<feature type="region of interest" description="Disordered" evidence="1">
    <location>
        <begin position="227"/>
        <end position="259"/>
    </location>
</feature>
<evidence type="ECO:0000313" key="2">
    <source>
        <dbReference type="EMBL" id="GIY90109.1"/>
    </source>
</evidence>
<organism evidence="2 3">
    <name type="scientific">Caerostris extrusa</name>
    <name type="common">Bark spider</name>
    <name type="synonym">Caerostris bankana</name>
    <dbReference type="NCBI Taxonomy" id="172846"/>
    <lineage>
        <taxon>Eukaryota</taxon>
        <taxon>Metazoa</taxon>
        <taxon>Ecdysozoa</taxon>
        <taxon>Arthropoda</taxon>
        <taxon>Chelicerata</taxon>
        <taxon>Arachnida</taxon>
        <taxon>Araneae</taxon>
        <taxon>Araneomorphae</taxon>
        <taxon>Entelegynae</taxon>
        <taxon>Araneoidea</taxon>
        <taxon>Araneidae</taxon>
        <taxon>Caerostris</taxon>
    </lineage>
</organism>